<feature type="transmembrane region" description="Helical" evidence="1">
    <location>
        <begin position="6"/>
        <end position="24"/>
    </location>
</feature>
<gene>
    <name evidence="2" type="ORF">JR050_14225</name>
</gene>
<keyword evidence="3" id="KW-1185">Reference proteome</keyword>
<organism evidence="2 3">
    <name type="scientific">Bacillus suaedaesalsae</name>
    <dbReference type="NCBI Taxonomy" id="2810349"/>
    <lineage>
        <taxon>Bacteria</taxon>
        <taxon>Bacillati</taxon>
        <taxon>Bacillota</taxon>
        <taxon>Bacilli</taxon>
        <taxon>Bacillales</taxon>
        <taxon>Bacillaceae</taxon>
        <taxon>Bacillus</taxon>
    </lineage>
</organism>
<keyword evidence="1" id="KW-0472">Membrane</keyword>
<accession>A0ABS2DK83</accession>
<dbReference type="Proteomes" id="UP001518925">
    <property type="component" value="Unassembled WGS sequence"/>
</dbReference>
<evidence type="ECO:0000256" key="1">
    <source>
        <dbReference type="SAM" id="Phobius"/>
    </source>
</evidence>
<evidence type="ECO:0000313" key="2">
    <source>
        <dbReference type="EMBL" id="MBM6618822.1"/>
    </source>
</evidence>
<keyword evidence="1" id="KW-0812">Transmembrane</keyword>
<dbReference type="EMBL" id="JAFELM010000035">
    <property type="protein sequence ID" value="MBM6618822.1"/>
    <property type="molecule type" value="Genomic_DNA"/>
</dbReference>
<comment type="caution">
    <text evidence="2">The sequence shown here is derived from an EMBL/GenBank/DDBJ whole genome shotgun (WGS) entry which is preliminary data.</text>
</comment>
<proteinExistence type="predicted"/>
<keyword evidence="1" id="KW-1133">Transmembrane helix</keyword>
<sequence>MSKKNILLFSGILIFIIVVSLMYLKITDDTYEGMSIIPEQHKDIPLFDGLKPTNHQYVMKGNHWEDIYEFYMEKLPTLGWKVEYQQSALDDTDTENDWSGFHSSWRKEGFDGELWIGASYNQYEEKTEVIFDKNPIYTSTPWIEEIPERICVYEVVNSKNCLEINDKSNINELMVLINSSNDWDEEEIPKREKTSVIDFGIIDIKVFYGDDEEIYFQSDKGIKIMKPEGEFFQLTKLTQ</sequence>
<dbReference type="RefSeq" id="WP_204204166.1">
    <property type="nucleotide sequence ID" value="NZ_JAFELM010000035.1"/>
</dbReference>
<name>A0ABS2DK83_9BACI</name>
<protein>
    <submittedName>
        <fullName evidence="2">Uncharacterized protein</fullName>
    </submittedName>
</protein>
<reference evidence="2 3" key="1">
    <citation type="submission" date="2021-02" db="EMBL/GenBank/DDBJ databases">
        <title>Bacillus sp. RD4P76, an endophyte from a halophyte.</title>
        <authorList>
            <person name="Sun J.-Q."/>
        </authorList>
    </citation>
    <scope>NUCLEOTIDE SEQUENCE [LARGE SCALE GENOMIC DNA]</scope>
    <source>
        <strain evidence="2 3">RD4P76</strain>
    </source>
</reference>
<evidence type="ECO:0000313" key="3">
    <source>
        <dbReference type="Proteomes" id="UP001518925"/>
    </source>
</evidence>